<protein>
    <recommendedName>
        <fullName evidence="2">Spondin domain-containing protein</fullName>
    </recommendedName>
</protein>
<dbReference type="PROSITE" id="PS51020">
    <property type="entry name" value="SPONDIN"/>
    <property type="match status" value="1"/>
</dbReference>
<dbReference type="AlphaFoldDB" id="J7RUP9"/>
<keyword evidence="4" id="KW-1185">Reference proteome</keyword>
<dbReference type="InterPro" id="IPR009465">
    <property type="entry name" value="Spondin_N"/>
</dbReference>
<feature type="region of interest" description="Disordered" evidence="1">
    <location>
        <begin position="1"/>
        <end position="59"/>
    </location>
</feature>
<dbReference type="OrthoDB" id="5314275at2759"/>
<feature type="compositionally biased region" description="Low complexity" evidence="1">
    <location>
        <begin position="125"/>
        <end position="138"/>
    </location>
</feature>
<name>J7RUP9_9APHY</name>
<sequence>MILPSPDDIIEEANMKLRPTHSNRSPELDYDAPPAYSPTDASTTFNNHSTIPSQLPARSTSYSAPLPTHPYAFSDIAHHARASSSLSLAHTRAQSYSTPHFSDIRTSFHAGPSTLFYNPASPYAPSRTPALSSSSKPSSRNDPEQHPEVLSNRAKLAPGESISLLLDPPPPSFNRSPAPDASYPPFEATALMGISNDLTTCFPLIAPPSTTIPHPFFTHDVNEQDWVRFLNDIRAAGLLAPSKSIVANVAPIARHLPPLMGMLATKGIELHLKGKRKGPIGDLISYWNHHFFNPRHLDVVLAQGVISYSGCDSMPPDTTEKALKSRASDDTNYDYQHNRFRDSRGRNRIRPKLRKSDILNSTDENWRLVVAFKL</sequence>
<dbReference type="EMBL" id="HE796867">
    <property type="protein sequence ID" value="CCL98040.1"/>
    <property type="molecule type" value="Genomic_DNA"/>
</dbReference>
<dbReference type="STRING" id="599839.J7RUP9"/>
<dbReference type="Pfam" id="PF15496">
    <property type="entry name" value="DUF4646"/>
    <property type="match status" value="1"/>
</dbReference>
<evidence type="ECO:0000313" key="4">
    <source>
        <dbReference type="Proteomes" id="UP000006352"/>
    </source>
</evidence>
<dbReference type="GeneID" id="24092951"/>
<feature type="domain" description="Spondin" evidence="2">
    <location>
        <begin position="1"/>
        <end position="70"/>
    </location>
</feature>
<gene>
    <name evidence="3" type="ORF">FIBRA_00034</name>
</gene>
<feature type="compositionally biased region" description="Polar residues" evidence="1">
    <location>
        <begin position="39"/>
        <end position="59"/>
    </location>
</feature>
<accession>J7RUP9</accession>
<dbReference type="RefSeq" id="XP_012177323.1">
    <property type="nucleotide sequence ID" value="XM_012321933.1"/>
</dbReference>
<proteinExistence type="predicted"/>
<dbReference type="InterPro" id="IPR028018">
    <property type="entry name" value="DUF4646"/>
</dbReference>
<evidence type="ECO:0000313" key="3">
    <source>
        <dbReference type="EMBL" id="CCL98040.1"/>
    </source>
</evidence>
<dbReference type="Proteomes" id="UP000006352">
    <property type="component" value="Unassembled WGS sequence"/>
</dbReference>
<evidence type="ECO:0000256" key="1">
    <source>
        <dbReference type="SAM" id="MobiDB-lite"/>
    </source>
</evidence>
<feature type="region of interest" description="Disordered" evidence="1">
    <location>
        <begin position="119"/>
        <end position="149"/>
    </location>
</feature>
<organism evidence="3 4">
    <name type="scientific">Fibroporia radiculosa</name>
    <dbReference type="NCBI Taxonomy" id="599839"/>
    <lineage>
        <taxon>Eukaryota</taxon>
        <taxon>Fungi</taxon>
        <taxon>Dikarya</taxon>
        <taxon>Basidiomycota</taxon>
        <taxon>Agaricomycotina</taxon>
        <taxon>Agaricomycetes</taxon>
        <taxon>Polyporales</taxon>
        <taxon>Fibroporiaceae</taxon>
        <taxon>Fibroporia</taxon>
    </lineage>
</organism>
<evidence type="ECO:0000259" key="2">
    <source>
        <dbReference type="PROSITE" id="PS51020"/>
    </source>
</evidence>
<reference evidence="3 4" key="1">
    <citation type="journal article" date="2012" name="Appl. Environ. Microbiol.">
        <title>Short-read sequencing for genomic analysis of the brown rot fungus Fibroporia radiculosa.</title>
        <authorList>
            <person name="Tang J.D."/>
            <person name="Perkins A.D."/>
            <person name="Sonstegard T.S."/>
            <person name="Schroeder S.G."/>
            <person name="Burgess S.C."/>
            <person name="Diehl S.V."/>
        </authorList>
    </citation>
    <scope>NUCLEOTIDE SEQUENCE [LARGE SCALE GENOMIC DNA]</scope>
    <source>
        <strain evidence="3 4">TFFH 294</strain>
    </source>
</reference>
<dbReference type="InParanoid" id="J7RUP9"/>
<dbReference type="HOGENOM" id="CLU_739745_0_0_1"/>